<evidence type="ECO:0008006" key="3">
    <source>
        <dbReference type="Google" id="ProtNLM"/>
    </source>
</evidence>
<sequence>MPPSHLPVEIHSIISSYLAREDVARYRSASKRLADIGAQHLFKSLVLHPNHHTLGAIKNIRSHEHLKHFVETITWDISSLSSDIVDFDEWKHRIGSLIPYQLWMREAWEGAQPSDLEAIEKRNTRFLWEQYERYKTLFAEGQEEEGLHLAELSDLLASFPRLTSIIVDKVDRVEYFTSQGLEPSLKELLRRSMLQPQVWTPYKHATDMFPFVAALNAAQASACQFETRNLNYHVFSQAKYMRHLQHICVSQITRLGLRFALREAPFDPQESSMNIMNCKTVLRQGYLGDFLRKFVSLRSLSLDFGARSLGNGRAPVNLQDVFLVDEGHSWPHLRELAIHHADTPSDTITALFSSHAFSLRILSLGDICLDPPASWESLLTNLQPTLSLSSAAFSYFLFDARIESFLRGRSAMIGWYCDHEECVEERSELGPRLEAFMTKGGVCPLSEERKIARVVGRLNDERMEDWVAGRRISVVT</sequence>
<proteinExistence type="predicted"/>
<gene>
    <name evidence="1" type="ORF">SLS60_001022</name>
</gene>
<dbReference type="Proteomes" id="UP001521785">
    <property type="component" value="Unassembled WGS sequence"/>
</dbReference>
<reference evidence="1 2" key="1">
    <citation type="submission" date="2024-02" db="EMBL/GenBank/DDBJ databases">
        <title>De novo assembly and annotation of 12 fungi associated with fruit tree decline syndrome in Ontario, Canada.</title>
        <authorList>
            <person name="Sulman M."/>
            <person name="Ellouze W."/>
            <person name="Ilyukhin E."/>
        </authorList>
    </citation>
    <scope>NUCLEOTIDE SEQUENCE [LARGE SCALE GENOMIC DNA]</scope>
    <source>
        <strain evidence="1 2">M42-189</strain>
    </source>
</reference>
<comment type="caution">
    <text evidence="1">The sequence shown here is derived from an EMBL/GenBank/DDBJ whole genome shotgun (WGS) entry which is preliminary data.</text>
</comment>
<dbReference type="EMBL" id="JAKJXO020000001">
    <property type="protein sequence ID" value="KAL1612793.1"/>
    <property type="molecule type" value="Genomic_DNA"/>
</dbReference>
<evidence type="ECO:0000313" key="1">
    <source>
        <dbReference type="EMBL" id="KAL1612793.1"/>
    </source>
</evidence>
<protein>
    <recommendedName>
        <fullName evidence="3">F-box domain-containing protein</fullName>
    </recommendedName>
</protein>
<keyword evidence="2" id="KW-1185">Reference proteome</keyword>
<evidence type="ECO:0000313" key="2">
    <source>
        <dbReference type="Proteomes" id="UP001521785"/>
    </source>
</evidence>
<accession>A0ABR3S8M2</accession>
<name>A0ABR3S8M2_9PLEO</name>
<organism evidence="1 2">
    <name type="scientific">Paraconiothyrium brasiliense</name>
    <dbReference type="NCBI Taxonomy" id="300254"/>
    <lineage>
        <taxon>Eukaryota</taxon>
        <taxon>Fungi</taxon>
        <taxon>Dikarya</taxon>
        <taxon>Ascomycota</taxon>
        <taxon>Pezizomycotina</taxon>
        <taxon>Dothideomycetes</taxon>
        <taxon>Pleosporomycetidae</taxon>
        <taxon>Pleosporales</taxon>
        <taxon>Massarineae</taxon>
        <taxon>Didymosphaeriaceae</taxon>
        <taxon>Paraconiothyrium</taxon>
    </lineage>
</organism>